<dbReference type="InterPro" id="IPR049326">
    <property type="entry name" value="Rhodopsin_dom_fungi"/>
</dbReference>
<feature type="transmembrane region" description="Helical" evidence="7">
    <location>
        <begin position="245"/>
        <end position="265"/>
    </location>
</feature>
<evidence type="ECO:0000256" key="5">
    <source>
        <dbReference type="ARBA" id="ARBA00038359"/>
    </source>
</evidence>
<comment type="subcellular location">
    <subcellularLocation>
        <location evidence="1">Membrane</location>
        <topology evidence="1">Multi-pass membrane protein</topology>
    </subcellularLocation>
</comment>
<evidence type="ECO:0000259" key="8">
    <source>
        <dbReference type="Pfam" id="PF20684"/>
    </source>
</evidence>
<evidence type="ECO:0000256" key="1">
    <source>
        <dbReference type="ARBA" id="ARBA00004141"/>
    </source>
</evidence>
<gene>
    <name evidence="9" type="ORF">KCU98_g9854</name>
</gene>
<dbReference type="PANTHER" id="PTHR33048:SF96">
    <property type="entry name" value="INTEGRAL MEMBRANE PROTEIN"/>
    <property type="match status" value="1"/>
</dbReference>
<protein>
    <submittedName>
        <fullName evidence="9">Integral membrane protein</fullName>
    </submittedName>
</protein>
<name>A0A9P8FMF1_AURME</name>
<dbReference type="Proteomes" id="UP000729357">
    <property type="component" value="Unassembled WGS sequence"/>
</dbReference>
<keyword evidence="3 7" id="KW-1133">Transmembrane helix</keyword>
<dbReference type="Pfam" id="PF20684">
    <property type="entry name" value="Fung_rhodopsin"/>
    <property type="match status" value="1"/>
</dbReference>
<evidence type="ECO:0000256" key="3">
    <source>
        <dbReference type="ARBA" id="ARBA00022989"/>
    </source>
</evidence>
<feature type="compositionally biased region" description="Basic residues" evidence="6">
    <location>
        <begin position="292"/>
        <end position="301"/>
    </location>
</feature>
<feature type="region of interest" description="Disordered" evidence="6">
    <location>
        <begin position="283"/>
        <end position="314"/>
    </location>
</feature>
<dbReference type="AlphaFoldDB" id="A0A9P8FMF1"/>
<dbReference type="GO" id="GO:0016020">
    <property type="term" value="C:membrane"/>
    <property type="evidence" value="ECO:0007669"/>
    <property type="project" value="UniProtKB-SubCell"/>
</dbReference>
<feature type="domain" description="Rhodopsin" evidence="8">
    <location>
        <begin position="28"/>
        <end position="271"/>
    </location>
</feature>
<feature type="transmembrane region" description="Helical" evidence="7">
    <location>
        <begin position="121"/>
        <end position="143"/>
    </location>
</feature>
<reference evidence="9" key="1">
    <citation type="journal article" date="2021" name="J Fungi (Basel)">
        <title>Virulence traits and population genomics of the black yeast Aureobasidium melanogenum.</title>
        <authorList>
            <person name="Cernosa A."/>
            <person name="Sun X."/>
            <person name="Gostincar C."/>
            <person name="Fang C."/>
            <person name="Gunde-Cimerman N."/>
            <person name="Song Z."/>
        </authorList>
    </citation>
    <scope>NUCLEOTIDE SEQUENCE</scope>
    <source>
        <strain evidence="9">EXF-9298</strain>
    </source>
</reference>
<reference evidence="9" key="2">
    <citation type="submission" date="2021-08" db="EMBL/GenBank/DDBJ databases">
        <authorList>
            <person name="Gostincar C."/>
            <person name="Sun X."/>
            <person name="Song Z."/>
            <person name="Gunde-Cimerman N."/>
        </authorList>
    </citation>
    <scope>NUCLEOTIDE SEQUENCE</scope>
    <source>
        <strain evidence="9">EXF-9298</strain>
    </source>
</reference>
<evidence type="ECO:0000313" key="9">
    <source>
        <dbReference type="EMBL" id="KAG9977757.1"/>
    </source>
</evidence>
<sequence>MANKDDLRPQVMGVMITFWILTWVIVSLRIYVRAFMIKSFGKDDVAMIVTLLLFTGYLSCQAGAVTHGVGRHRKDIPEKDLPIGFASWMFAEVFYTASASFLKVAVGLFLERITQNRVHILIIRIMMAATMLIGTIYLFVALFQCTPISFYWDFSPNAKGHCISPMVLVVISYVASVLNGAADFFFGTLPIFIVKDLNMKRNTKIVVAGILGFAAIGSISTLVRLPYVRQLGTYKGDFLYTSTYIALWSTVEVGIGVSAASLATLRPLVQKFFPNLLPDSPSAPTNSNLKWSAKHGRRTHRKGDPLDSVEDGTRNNHTMITTVTGARPISGSHDNGSQENIFVGSDDRDMMPLKTWDHGISKSVQVTTTEERHAFRSSASLESSKDYASDDTTFAYERV</sequence>
<evidence type="ECO:0000256" key="6">
    <source>
        <dbReference type="SAM" id="MobiDB-lite"/>
    </source>
</evidence>
<dbReference type="InterPro" id="IPR052337">
    <property type="entry name" value="SAT4-like"/>
</dbReference>
<evidence type="ECO:0000313" key="10">
    <source>
        <dbReference type="Proteomes" id="UP000729357"/>
    </source>
</evidence>
<feature type="non-terminal residue" evidence="9">
    <location>
        <position position="1"/>
    </location>
</feature>
<keyword evidence="4 7" id="KW-0472">Membrane</keyword>
<feature type="transmembrane region" description="Helical" evidence="7">
    <location>
        <begin position="85"/>
        <end position="109"/>
    </location>
</feature>
<feature type="transmembrane region" description="Helical" evidence="7">
    <location>
        <begin position="205"/>
        <end position="225"/>
    </location>
</feature>
<keyword evidence="10" id="KW-1185">Reference proteome</keyword>
<organism evidence="9 10">
    <name type="scientific">Aureobasidium melanogenum</name>
    <name type="common">Aureobasidium pullulans var. melanogenum</name>
    <dbReference type="NCBI Taxonomy" id="46634"/>
    <lineage>
        <taxon>Eukaryota</taxon>
        <taxon>Fungi</taxon>
        <taxon>Dikarya</taxon>
        <taxon>Ascomycota</taxon>
        <taxon>Pezizomycotina</taxon>
        <taxon>Dothideomycetes</taxon>
        <taxon>Dothideomycetidae</taxon>
        <taxon>Dothideales</taxon>
        <taxon>Saccotheciaceae</taxon>
        <taxon>Aureobasidium</taxon>
    </lineage>
</organism>
<dbReference type="PANTHER" id="PTHR33048">
    <property type="entry name" value="PTH11-LIKE INTEGRAL MEMBRANE PROTEIN (AFU_ORTHOLOGUE AFUA_5G11245)"/>
    <property type="match status" value="1"/>
</dbReference>
<proteinExistence type="inferred from homology"/>
<feature type="transmembrane region" description="Helical" evidence="7">
    <location>
        <begin position="44"/>
        <end position="65"/>
    </location>
</feature>
<comment type="caution">
    <text evidence="9">The sequence shown here is derived from an EMBL/GenBank/DDBJ whole genome shotgun (WGS) entry which is preliminary data.</text>
</comment>
<feature type="region of interest" description="Disordered" evidence="6">
    <location>
        <begin position="376"/>
        <end position="399"/>
    </location>
</feature>
<feature type="transmembrane region" description="Helical" evidence="7">
    <location>
        <begin position="12"/>
        <end position="32"/>
    </location>
</feature>
<comment type="similarity">
    <text evidence="5">Belongs to the SAT4 family.</text>
</comment>
<dbReference type="EMBL" id="JAHFXS010001397">
    <property type="protein sequence ID" value="KAG9977757.1"/>
    <property type="molecule type" value="Genomic_DNA"/>
</dbReference>
<evidence type="ECO:0000256" key="2">
    <source>
        <dbReference type="ARBA" id="ARBA00022692"/>
    </source>
</evidence>
<evidence type="ECO:0000256" key="4">
    <source>
        <dbReference type="ARBA" id="ARBA00023136"/>
    </source>
</evidence>
<accession>A0A9P8FMF1</accession>
<feature type="transmembrane region" description="Helical" evidence="7">
    <location>
        <begin position="163"/>
        <end position="193"/>
    </location>
</feature>
<evidence type="ECO:0000256" key="7">
    <source>
        <dbReference type="SAM" id="Phobius"/>
    </source>
</evidence>
<keyword evidence="2 7" id="KW-0812">Transmembrane</keyword>